<evidence type="ECO:0000313" key="4">
    <source>
        <dbReference type="Proteomes" id="UP001595945"/>
    </source>
</evidence>
<dbReference type="RefSeq" id="WP_254267070.1">
    <property type="nucleotide sequence ID" value="NZ_CP100400.1"/>
</dbReference>
<sequence length="206" mass="22346">MSPTGDDRRFASMLAARADHPSVTADRLAGTADAVSDLETAPLTRLADGEEPAFCFECGDEGVGFGDPESTVTPERGGVYLFTDRRVSLQLGVEGGDESVSLPYGDVVGVRSREGVRRHRIDLAVADAKYFLWLPGTLDADDVTRAAEYVTYRSKAESPDTGGDGSASSNDPQSLRDRLERLGDAKSRGLIDEEEFQRRKEDLLDE</sequence>
<dbReference type="EMBL" id="JBHSHT010000001">
    <property type="protein sequence ID" value="MFC4823459.1"/>
    <property type="molecule type" value="Genomic_DNA"/>
</dbReference>
<evidence type="ECO:0000256" key="1">
    <source>
        <dbReference type="SAM" id="MobiDB-lite"/>
    </source>
</evidence>
<dbReference type="Pfam" id="PF09851">
    <property type="entry name" value="SHOCT"/>
    <property type="match status" value="1"/>
</dbReference>
<reference evidence="3 4" key="1">
    <citation type="journal article" date="2019" name="Int. J. Syst. Evol. Microbiol.">
        <title>The Global Catalogue of Microorganisms (GCM) 10K type strain sequencing project: providing services to taxonomists for standard genome sequencing and annotation.</title>
        <authorList>
            <consortium name="The Broad Institute Genomics Platform"/>
            <consortium name="The Broad Institute Genome Sequencing Center for Infectious Disease"/>
            <person name="Wu L."/>
            <person name="Ma J."/>
        </authorList>
    </citation>
    <scope>NUCLEOTIDE SEQUENCE [LARGE SCALE GENOMIC DNA]</scope>
    <source>
        <strain evidence="3 4">XZYJ18</strain>
    </source>
</reference>
<comment type="caution">
    <text evidence="3">The sequence shown here is derived from an EMBL/GenBank/DDBJ whole genome shotgun (WGS) entry which is preliminary data.</text>
</comment>
<dbReference type="GeneID" id="73045490"/>
<protein>
    <submittedName>
        <fullName evidence="3">SHOCT domain-containing protein</fullName>
    </submittedName>
</protein>
<evidence type="ECO:0000259" key="2">
    <source>
        <dbReference type="Pfam" id="PF09851"/>
    </source>
</evidence>
<dbReference type="AlphaFoldDB" id="A0ABD5Q064"/>
<feature type="domain" description="SHOCT" evidence="2">
    <location>
        <begin position="177"/>
        <end position="204"/>
    </location>
</feature>
<dbReference type="InterPro" id="IPR018649">
    <property type="entry name" value="SHOCT"/>
</dbReference>
<name>A0ABD5Q064_9EURY</name>
<feature type="compositionally biased region" description="Basic and acidic residues" evidence="1">
    <location>
        <begin position="174"/>
        <end position="183"/>
    </location>
</feature>
<organism evidence="3 4">
    <name type="scientific">Halorussus aquaticus</name>
    <dbReference type="NCBI Taxonomy" id="2953748"/>
    <lineage>
        <taxon>Archaea</taxon>
        <taxon>Methanobacteriati</taxon>
        <taxon>Methanobacteriota</taxon>
        <taxon>Stenosarchaea group</taxon>
        <taxon>Halobacteria</taxon>
        <taxon>Halobacteriales</taxon>
        <taxon>Haladaptataceae</taxon>
        <taxon>Halorussus</taxon>
    </lineage>
</organism>
<feature type="region of interest" description="Disordered" evidence="1">
    <location>
        <begin position="154"/>
        <end position="183"/>
    </location>
</feature>
<dbReference type="Proteomes" id="UP001595945">
    <property type="component" value="Unassembled WGS sequence"/>
</dbReference>
<proteinExistence type="predicted"/>
<keyword evidence="4" id="KW-1185">Reference proteome</keyword>
<gene>
    <name evidence="3" type="ORF">ACFO9K_04210</name>
</gene>
<accession>A0ABD5Q064</accession>
<evidence type="ECO:0000313" key="3">
    <source>
        <dbReference type="EMBL" id="MFC4823459.1"/>
    </source>
</evidence>